<evidence type="ECO:0000256" key="3">
    <source>
        <dbReference type="ARBA" id="ARBA00022840"/>
    </source>
</evidence>
<dbReference type="InterPro" id="IPR029047">
    <property type="entry name" value="HSP70_peptide-bd_sf"/>
</dbReference>
<dbReference type="PANTHER" id="PTHR19375">
    <property type="entry name" value="HEAT SHOCK PROTEIN 70KDA"/>
    <property type="match status" value="1"/>
</dbReference>
<organism evidence="4 5">
    <name type="scientific">Rotaria magnacalcarata</name>
    <dbReference type="NCBI Taxonomy" id="392030"/>
    <lineage>
        <taxon>Eukaryota</taxon>
        <taxon>Metazoa</taxon>
        <taxon>Spiralia</taxon>
        <taxon>Gnathifera</taxon>
        <taxon>Rotifera</taxon>
        <taxon>Eurotatoria</taxon>
        <taxon>Bdelloidea</taxon>
        <taxon>Philodinida</taxon>
        <taxon>Philodinidae</taxon>
        <taxon>Rotaria</taxon>
    </lineage>
</organism>
<evidence type="ECO:0000256" key="2">
    <source>
        <dbReference type="ARBA" id="ARBA00022741"/>
    </source>
</evidence>
<dbReference type="Gene3D" id="1.20.1270.10">
    <property type="match status" value="1"/>
</dbReference>
<comment type="caution">
    <text evidence="4">The sequence shown here is derived from an EMBL/GenBank/DDBJ whole genome shotgun (WGS) entry which is preliminary data.</text>
</comment>
<dbReference type="AlphaFoldDB" id="A0A816MUE3"/>
<dbReference type="Pfam" id="PF00012">
    <property type="entry name" value="HSP70"/>
    <property type="match status" value="1"/>
</dbReference>
<dbReference type="InterPro" id="IPR013126">
    <property type="entry name" value="Hsp_70_fam"/>
</dbReference>
<dbReference type="SUPFAM" id="SSF100934">
    <property type="entry name" value="Heat shock protein 70kD (HSP70), C-terminal subdomain"/>
    <property type="match status" value="1"/>
</dbReference>
<protein>
    <recommendedName>
        <fullName evidence="6">Heat shock protein 70</fullName>
    </recommendedName>
</protein>
<evidence type="ECO:0000313" key="4">
    <source>
        <dbReference type="EMBL" id="CAF1991005.1"/>
    </source>
</evidence>
<dbReference type="InterPro" id="IPR029048">
    <property type="entry name" value="HSP70_C_sf"/>
</dbReference>
<sequence length="139" mass="16210">AMDKSSGKEKKITITNDKERLSKDEIERMFSDAEKYKKDNEIRRERITAKNSLESYCFDMKTNIIGNKMANKIGDYNKKKILDAIKDTLEWLEENQLVTKQQLEAKLKEIEQICTSIPMKLRLGEHGTEENSERSARHA</sequence>
<evidence type="ECO:0000313" key="5">
    <source>
        <dbReference type="Proteomes" id="UP000663824"/>
    </source>
</evidence>
<comment type="similarity">
    <text evidence="1">Belongs to the heat shock protein 70 family.</text>
</comment>
<dbReference type="Gene3D" id="2.60.34.10">
    <property type="entry name" value="Substrate Binding Domain Of DNAk, Chain A, domain 1"/>
    <property type="match status" value="1"/>
</dbReference>
<keyword evidence="3" id="KW-0067">ATP-binding</keyword>
<proteinExistence type="inferred from homology"/>
<name>A0A816MUE3_9BILA</name>
<accession>A0A816MUE3</accession>
<keyword evidence="2" id="KW-0547">Nucleotide-binding</keyword>
<dbReference type="SUPFAM" id="SSF100920">
    <property type="entry name" value="Heat shock protein 70kD (HSP70), peptide-binding domain"/>
    <property type="match status" value="1"/>
</dbReference>
<dbReference type="EMBL" id="CAJNRE010002775">
    <property type="protein sequence ID" value="CAF1991005.1"/>
    <property type="molecule type" value="Genomic_DNA"/>
</dbReference>
<reference evidence="4" key="1">
    <citation type="submission" date="2021-02" db="EMBL/GenBank/DDBJ databases">
        <authorList>
            <person name="Nowell W R."/>
        </authorList>
    </citation>
    <scope>NUCLEOTIDE SEQUENCE</scope>
</reference>
<evidence type="ECO:0008006" key="6">
    <source>
        <dbReference type="Google" id="ProtNLM"/>
    </source>
</evidence>
<dbReference type="Proteomes" id="UP000663824">
    <property type="component" value="Unassembled WGS sequence"/>
</dbReference>
<gene>
    <name evidence="4" type="ORF">MBJ925_LOCUS7770</name>
</gene>
<dbReference type="GO" id="GO:0140662">
    <property type="term" value="F:ATP-dependent protein folding chaperone"/>
    <property type="evidence" value="ECO:0007669"/>
    <property type="project" value="InterPro"/>
</dbReference>
<evidence type="ECO:0000256" key="1">
    <source>
        <dbReference type="ARBA" id="ARBA00007381"/>
    </source>
</evidence>
<dbReference type="GO" id="GO:0005524">
    <property type="term" value="F:ATP binding"/>
    <property type="evidence" value="ECO:0007669"/>
    <property type="project" value="UniProtKB-KW"/>
</dbReference>
<feature type="non-terminal residue" evidence="4">
    <location>
        <position position="139"/>
    </location>
</feature>
<feature type="non-terminal residue" evidence="4">
    <location>
        <position position="1"/>
    </location>
</feature>